<keyword evidence="3" id="KW-0949">S-adenosyl-L-methionine</keyword>
<feature type="domain" description="Methyltransferase" evidence="6">
    <location>
        <begin position="87"/>
        <end position="201"/>
    </location>
</feature>
<organism evidence="7 8">
    <name type="scientific">Sandaracinobacteroides saxicola</name>
    <dbReference type="NCBI Taxonomy" id="2759707"/>
    <lineage>
        <taxon>Bacteria</taxon>
        <taxon>Pseudomonadati</taxon>
        <taxon>Pseudomonadota</taxon>
        <taxon>Alphaproteobacteria</taxon>
        <taxon>Sphingomonadales</taxon>
        <taxon>Sphingosinicellaceae</taxon>
        <taxon>Sandaracinobacteroides</taxon>
    </lineage>
</organism>
<accession>A0A7G5IG07</accession>
<dbReference type="Proteomes" id="UP000515292">
    <property type="component" value="Chromosome"/>
</dbReference>
<dbReference type="RefSeq" id="WP_182295144.1">
    <property type="nucleotide sequence ID" value="NZ_CP059851.1"/>
</dbReference>
<dbReference type="KEGG" id="sand:H3309_13180"/>
<protein>
    <submittedName>
        <fullName evidence="7">Class I SAM-dependent methyltransferase</fullName>
    </submittedName>
</protein>
<gene>
    <name evidence="7" type="ORF">H3309_13180</name>
</gene>
<feature type="chain" id="PRO_5028919466" evidence="5">
    <location>
        <begin position="19"/>
        <end position="284"/>
    </location>
</feature>
<keyword evidence="1 7" id="KW-0489">Methyltransferase</keyword>
<evidence type="ECO:0000313" key="8">
    <source>
        <dbReference type="Proteomes" id="UP000515292"/>
    </source>
</evidence>
<proteinExistence type="predicted"/>
<name>A0A7G5IG07_9SPHN</name>
<evidence type="ECO:0000256" key="2">
    <source>
        <dbReference type="ARBA" id="ARBA00022679"/>
    </source>
</evidence>
<dbReference type="Gene3D" id="3.40.50.150">
    <property type="entry name" value="Vaccinia Virus protein VP39"/>
    <property type="match status" value="1"/>
</dbReference>
<dbReference type="CDD" id="cd02440">
    <property type="entry name" value="AdoMet_MTases"/>
    <property type="match status" value="1"/>
</dbReference>
<dbReference type="AlphaFoldDB" id="A0A7G5IG07"/>
<dbReference type="GO" id="GO:0032259">
    <property type="term" value="P:methylation"/>
    <property type="evidence" value="ECO:0007669"/>
    <property type="project" value="UniProtKB-KW"/>
</dbReference>
<keyword evidence="2 7" id="KW-0808">Transferase</keyword>
<dbReference type="InterPro" id="IPR025714">
    <property type="entry name" value="Methyltranfer_dom"/>
</dbReference>
<dbReference type="EMBL" id="CP059851">
    <property type="protein sequence ID" value="QMW22299.1"/>
    <property type="molecule type" value="Genomic_DNA"/>
</dbReference>
<keyword evidence="5" id="KW-0732">Signal</keyword>
<dbReference type="SUPFAM" id="SSF53335">
    <property type="entry name" value="S-adenosyl-L-methionine-dependent methyltransferases"/>
    <property type="match status" value="1"/>
</dbReference>
<evidence type="ECO:0000256" key="3">
    <source>
        <dbReference type="ARBA" id="ARBA00022691"/>
    </source>
</evidence>
<reference evidence="7 8" key="1">
    <citation type="submission" date="2020-07" db="EMBL/GenBank/DDBJ databases">
        <title>Complete genome sequence for Sandaracinobacter sp. M6.</title>
        <authorList>
            <person name="Tang Y."/>
            <person name="Liu Q."/>
            <person name="Guo Z."/>
            <person name="Lei P."/>
            <person name="Huang B."/>
        </authorList>
    </citation>
    <scope>NUCLEOTIDE SEQUENCE [LARGE SCALE GENOMIC DNA]</scope>
    <source>
        <strain evidence="7 8">M6</strain>
    </source>
</reference>
<evidence type="ECO:0000313" key="7">
    <source>
        <dbReference type="EMBL" id="QMW22299.1"/>
    </source>
</evidence>
<keyword evidence="8" id="KW-1185">Reference proteome</keyword>
<dbReference type="InterPro" id="IPR026170">
    <property type="entry name" value="FAM173A/B"/>
</dbReference>
<dbReference type="GO" id="GO:0016279">
    <property type="term" value="F:protein-lysine N-methyltransferase activity"/>
    <property type="evidence" value="ECO:0007669"/>
    <property type="project" value="InterPro"/>
</dbReference>
<feature type="region of interest" description="Disordered" evidence="4">
    <location>
        <begin position="34"/>
        <end position="61"/>
    </location>
</feature>
<feature type="signal peptide" evidence="5">
    <location>
        <begin position="1"/>
        <end position="18"/>
    </location>
</feature>
<dbReference type="InterPro" id="IPR029063">
    <property type="entry name" value="SAM-dependent_MTases_sf"/>
</dbReference>
<evidence type="ECO:0000259" key="6">
    <source>
        <dbReference type="Pfam" id="PF13847"/>
    </source>
</evidence>
<dbReference type="PANTHER" id="PTHR13610:SF11">
    <property type="entry name" value="METHYLTRANSFERASE DOMAIN-CONTAINING PROTEIN"/>
    <property type="match status" value="1"/>
</dbReference>
<dbReference type="Pfam" id="PF13847">
    <property type="entry name" value="Methyltransf_31"/>
    <property type="match status" value="1"/>
</dbReference>
<sequence>MRPLLLAALLTTAATAVAAQTVIQAPFDPAPPPVSLPNLSLAQSPAAPPGGDEQYQPSVGQPGKDVIWVPTPDGLVTAMLTVAAVTKDDYVVDLGSGDGKIAIAAGKQFGARAHGIEYNPDLVALARRAAARAGVANRVTFAQGDIFKSDFTRATVVTLYLLPNLNLKLKPILLAMKPGTRIVSHAFNMGEWQPDRTIRTDDATGYYWVVPAKAEGRWAFEIGGDRFTARLSQQYQMLTSDGAFRDGKMTGTAITLTRTDGRILEGQLTGDTITGGGWQAKRVN</sequence>
<dbReference type="PANTHER" id="PTHR13610">
    <property type="entry name" value="METHYLTRANSFERASE DOMAIN-CONTAINING PROTEIN"/>
    <property type="match status" value="1"/>
</dbReference>
<evidence type="ECO:0000256" key="1">
    <source>
        <dbReference type="ARBA" id="ARBA00022603"/>
    </source>
</evidence>
<evidence type="ECO:0000256" key="4">
    <source>
        <dbReference type="SAM" id="MobiDB-lite"/>
    </source>
</evidence>
<evidence type="ECO:0000256" key="5">
    <source>
        <dbReference type="SAM" id="SignalP"/>
    </source>
</evidence>